<evidence type="ECO:0000313" key="1">
    <source>
        <dbReference type="EMBL" id="KAK6176030.1"/>
    </source>
</evidence>
<name>A0AAN8JI84_PATCE</name>
<reference evidence="1 2" key="1">
    <citation type="submission" date="2024-01" db="EMBL/GenBank/DDBJ databases">
        <title>The genome of the rayed Mediterranean limpet Patella caerulea (Linnaeus, 1758).</title>
        <authorList>
            <person name="Anh-Thu Weber A."/>
            <person name="Halstead-Nussloch G."/>
        </authorList>
    </citation>
    <scope>NUCLEOTIDE SEQUENCE [LARGE SCALE GENOMIC DNA]</scope>
    <source>
        <strain evidence="1">AATW-2023a</strain>
        <tissue evidence="1">Whole specimen</tissue>
    </source>
</reference>
<accession>A0AAN8JI84</accession>
<organism evidence="1 2">
    <name type="scientific">Patella caerulea</name>
    <name type="common">Rayed Mediterranean limpet</name>
    <dbReference type="NCBI Taxonomy" id="87958"/>
    <lineage>
        <taxon>Eukaryota</taxon>
        <taxon>Metazoa</taxon>
        <taxon>Spiralia</taxon>
        <taxon>Lophotrochozoa</taxon>
        <taxon>Mollusca</taxon>
        <taxon>Gastropoda</taxon>
        <taxon>Patellogastropoda</taxon>
        <taxon>Patelloidea</taxon>
        <taxon>Patellidae</taxon>
        <taxon>Patella</taxon>
    </lineage>
</organism>
<proteinExistence type="predicted"/>
<keyword evidence="2" id="KW-1185">Reference proteome</keyword>
<dbReference type="Proteomes" id="UP001347796">
    <property type="component" value="Unassembled WGS sequence"/>
</dbReference>
<protein>
    <submittedName>
        <fullName evidence="1">Uncharacterized protein</fullName>
    </submittedName>
</protein>
<comment type="caution">
    <text evidence="1">The sequence shown here is derived from an EMBL/GenBank/DDBJ whole genome shotgun (WGS) entry which is preliminary data.</text>
</comment>
<dbReference type="EMBL" id="JAZGQO010000010">
    <property type="protein sequence ID" value="KAK6176030.1"/>
    <property type="molecule type" value="Genomic_DNA"/>
</dbReference>
<evidence type="ECO:0000313" key="2">
    <source>
        <dbReference type="Proteomes" id="UP001347796"/>
    </source>
</evidence>
<sequence length="126" mass="14235">MNEVCVFCKNEISPDSKDRVVIGTKGADDINNASVKRGENIIIAVNNTVHMSCRMNYINHKNIERYNKAKLNPAPVVKRSARASTSPYDSKTCCLFCGNKVMMSKKSPEYDVYSFVRTDTFFPQDI</sequence>
<gene>
    <name evidence="1" type="ORF">SNE40_014394</name>
</gene>
<dbReference type="AlphaFoldDB" id="A0AAN8JI84"/>